<feature type="coiled-coil region" evidence="3">
    <location>
        <begin position="67"/>
        <end position="198"/>
    </location>
</feature>
<feature type="domain" description="YbhG-like alpha-helical hairpin" evidence="4">
    <location>
        <begin position="67"/>
        <end position="191"/>
    </location>
</feature>
<protein>
    <submittedName>
        <fullName evidence="5">HlyD family efflux transporter periplasmic adaptor subunit</fullName>
    </submittedName>
</protein>
<evidence type="ECO:0000256" key="3">
    <source>
        <dbReference type="SAM" id="Coils"/>
    </source>
</evidence>
<dbReference type="Gene3D" id="2.40.30.170">
    <property type="match status" value="1"/>
</dbReference>
<dbReference type="InterPro" id="IPR050465">
    <property type="entry name" value="UPF0194_transport"/>
</dbReference>
<comment type="caution">
    <text evidence="5">The sequence shown here is derived from an EMBL/GenBank/DDBJ whole genome shotgun (WGS) entry which is preliminary data.</text>
</comment>
<evidence type="ECO:0000256" key="1">
    <source>
        <dbReference type="ARBA" id="ARBA00004196"/>
    </source>
</evidence>
<dbReference type="Gene3D" id="2.40.50.100">
    <property type="match status" value="1"/>
</dbReference>
<evidence type="ECO:0000256" key="2">
    <source>
        <dbReference type="ARBA" id="ARBA00023054"/>
    </source>
</evidence>
<dbReference type="PRINTS" id="PR01490">
    <property type="entry name" value="RTXTOXIND"/>
</dbReference>
<evidence type="ECO:0000313" key="5">
    <source>
        <dbReference type="EMBL" id="MBU2710118.1"/>
    </source>
</evidence>
<dbReference type="PANTHER" id="PTHR32347">
    <property type="entry name" value="EFFLUX SYSTEM COMPONENT YKNX-RELATED"/>
    <property type="match status" value="1"/>
</dbReference>
<dbReference type="PANTHER" id="PTHR32347:SF29">
    <property type="entry name" value="UPF0194 MEMBRANE PROTEIN YBHG"/>
    <property type="match status" value="1"/>
</dbReference>
<reference evidence="5 6" key="1">
    <citation type="submission" date="2021-04" db="EMBL/GenBank/DDBJ databases">
        <authorList>
            <person name="Pira H."/>
            <person name="Risdian C."/>
            <person name="Wink J."/>
        </authorList>
    </citation>
    <scope>NUCLEOTIDE SEQUENCE [LARGE SCALE GENOMIC DNA]</scope>
    <source>
        <strain evidence="5 6">WH53</strain>
    </source>
</reference>
<gene>
    <name evidence="5" type="ORF">KCG35_03510</name>
</gene>
<keyword evidence="6" id="KW-1185">Reference proteome</keyword>
<dbReference type="PROSITE" id="PS51257">
    <property type="entry name" value="PROKAR_LIPOPROTEIN"/>
    <property type="match status" value="1"/>
</dbReference>
<dbReference type="InterPro" id="IPR059052">
    <property type="entry name" value="HH_YbhG-like"/>
</dbReference>
<dbReference type="EMBL" id="JAGSOY010000004">
    <property type="protein sequence ID" value="MBU2710118.1"/>
    <property type="molecule type" value="Genomic_DNA"/>
</dbReference>
<sequence>MRTMSAVWILLVLMVLSGCTDDRHRVFGVIERDRLTLTAPVNELIAQVLVHEGQQVKAGQVLIRLDATAAKARVQQADAELARVQAALEELKNGARVEDLAQAQAEVAGAEATLIEAESQLIRTQQLFQKKLVADRDLDVAKASRDNAKAVLDSANERLRELKNGTRSEQLAQGRAAVDSAKARLAEAQKVLADLTLVAAKKARVDVMPWRVGDRVAAGTQLIVLLAMDKPYVRAYLPETYLTKVKAGDHLPLYIDGQAQPIDGVVRTIRSQPAFTPYYALNERDRARLMYLTDIDLGAAGADLPTGLNLEVAVP</sequence>
<accession>A0ABS5Z8L7</accession>
<proteinExistence type="predicted"/>
<keyword evidence="2 3" id="KW-0175">Coiled coil</keyword>
<dbReference type="Proteomes" id="UP000690515">
    <property type="component" value="Unassembled WGS sequence"/>
</dbReference>
<dbReference type="RefSeq" id="WP_215818272.1">
    <property type="nucleotide sequence ID" value="NZ_JAGSOY010000004.1"/>
</dbReference>
<evidence type="ECO:0000259" key="4">
    <source>
        <dbReference type="Pfam" id="PF25881"/>
    </source>
</evidence>
<evidence type="ECO:0000313" key="6">
    <source>
        <dbReference type="Proteomes" id="UP000690515"/>
    </source>
</evidence>
<name>A0ABS5Z8L7_9GAMM</name>
<dbReference type="SUPFAM" id="SSF111369">
    <property type="entry name" value="HlyD-like secretion proteins"/>
    <property type="match status" value="2"/>
</dbReference>
<organism evidence="5 6">
    <name type="scientific">Zooshikella harenae</name>
    <dbReference type="NCBI Taxonomy" id="2827238"/>
    <lineage>
        <taxon>Bacteria</taxon>
        <taxon>Pseudomonadati</taxon>
        <taxon>Pseudomonadota</taxon>
        <taxon>Gammaproteobacteria</taxon>
        <taxon>Oceanospirillales</taxon>
        <taxon>Zooshikellaceae</taxon>
        <taxon>Zooshikella</taxon>
    </lineage>
</organism>
<comment type="subcellular location">
    <subcellularLocation>
        <location evidence="1">Cell envelope</location>
    </subcellularLocation>
</comment>
<dbReference type="Gene3D" id="1.10.287.470">
    <property type="entry name" value="Helix hairpin bin"/>
    <property type="match status" value="2"/>
</dbReference>
<dbReference type="Pfam" id="PF25881">
    <property type="entry name" value="HH_YBHG"/>
    <property type="match status" value="1"/>
</dbReference>